<sequence length="116" mass="13086">MAVRWCFTALRNGLQHGGMNDCHLEIQDPVLSHYTCQRHLFHDSYLSVPASQHLSHNTCPTTSVSQHLPQSIYLIISAPQHLPQNICPATKASQYLPKNAHLFDNTFDNTCWTTTA</sequence>
<reference evidence="1 2" key="1">
    <citation type="journal article" date="2024" name="BMC Genomics">
        <title>Genome assembly of redclaw crayfish (Cherax quadricarinatus) provides insights into its immune adaptation and hypoxia tolerance.</title>
        <authorList>
            <person name="Liu Z."/>
            <person name="Zheng J."/>
            <person name="Li H."/>
            <person name="Fang K."/>
            <person name="Wang S."/>
            <person name="He J."/>
            <person name="Zhou D."/>
            <person name="Weng S."/>
            <person name="Chi M."/>
            <person name="Gu Z."/>
            <person name="He J."/>
            <person name="Li F."/>
            <person name="Wang M."/>
        </authorList>
    </citation>
    <scope>NUCLEOTIDE SEQUENCE [LARGE SCALE GENOMIC DNA]</scope>
    <source>
        <strain evidence="1">ZL_2023a</strain>
    </source>
</reference>
<comment type="caution">
    <text evidence="1">The sequence shown here is derived from an EMBL/GenBank/DDBJ whole genome shotgun (WGS) entry which is preliminary data.</text>
</comment>
<accession>A0AAW0YND7</accession>
<organism evidence="1 2">
    <name type="scientific">Cherax quadricarinatus</name>
    <name type="common">Australian red claw crayfish</name>
    <dbReference type="NCBI Taxonomy" id="27406"/>
    <lineage>
        <taxon>Eukaryota</taxon>
        <taxon>Metazoa</taxon>
        <taxon>Ecdysozoa</taxon>
        <taxon>Arthropoda</taxon>
        <taxon>Crustacea</taxon>
        <taxon>Multicrustacea</taxon>
        <taxon>Malacostraca</taxon>
        <taxon>Eumalacostraca</taxon>
        <taxon>Eucarida</taxon>
        <taxon>Decapoda</taxon>
        <taxon>Pleocyemata</taxon>
        <taxon>Astacidea</taxon>
        <taxon>Parastacoidea</taxon>
        <taxon>Parastacidae</taxon>
        <taxon>Cherax</taxon>
    </lineage>
</organism>
<evidence type="ECO:0000313" key="2">
    <source>
        <dbReference type="Proteomes" id="UP001445076"/>
    </source>
</evidence>
<evidence type="ECO:0000313" key="1">
    <source>
        <dbReference type="EMBL" id="KAK8753378.1"/>
    </source>
</evidence>
<name>A0AAW0YND7_CHEQU</name>
<keyword evidence="2" id="KW-1185">Reference proteome</keyword>
<protein>
    <submittedName>
        <fullName evidence="1">Uncharacterized protein</fullName>
    </submittedName>
</protein>
<proteinExistence type="predicted"/>
<dbReference type="AlphaFoldDB" id="A0AAW0YND7"/>
<gene>
    <name evidence="1" type="ORF">OTU49_004161</name>
</gene>
<dbReference type="Proteomes" id="UP001445076">
    <property type="component" value="Unassembled WGS sequence"/>
</dbReference>
<dbReference type="EMBL" id="JARKIK010000003">
    <property type="protein sequence ID" value="KAK8753378.1"/>
    <property type="molecule type" value="Genomic_DNA"/>
</dbReference>